<evidence type="ECO:0000259" key="2">
    <source>
        <dbReference type="Pfam" id="PF13649"/>
    </source>
</evidence>
<evidence type="ECO:0000313" key="3">
    <source>
        <dbReference type="EMBL" id="GAA4209362.1"/>
    </source>
</evidence>
<keyword evidence="3" id="KW-0489">Methyltransferase</keyword>
<gene>
    <name evidence="3" type="ORF">GCM10022289_34700</name>
</gene>
<organism evidence="3 4">
    <name type="scientific">Pedobacter jeongneungensis</name>
    <dbReference type="NCBI Taxonomy" id="947309"/>
    <lineage>
        <taxon>Bacteria</taxon>
        <taxon>Pseudomonadati</taxon>
        <taxon>Bacteroidota</taxon>
        <taxon>Sphingobacteriia</taxon>
        <taxon>Sphingobacteriales</taxon>
        <taxon>Sphingobacteriaceae</taxon>
        <taxon>Pedobacter</taxon>
    </lineage>
</organism>
<dbReference type="Proteomes" id="UP001501772">
    <property type="component" value="Unassembled WGS sequence"/>
</dbReference>
<evidence type="ECO:0000313" key="4">
    <source>
        <dbReference type="Proteomes" id="UP001501772"/>
    </source>
</evidence>
<comment type="caution">
    <text evidence="3">The sequence shown here is derived from an EMBL/GenBank/DDBJ whole genome shotgun (WGS) entry which is preliminary data.</text>
</comment>
<dbReference type="PANTHER" id="PTHR43861">
    <property type="entry name" value="TRANS-ACONITATE 2-METHYLTRANSFERASE-RELATED"/>
    <property type="match status" value="1"/>
</dbReference>
<sequence>MIQMEKGERKNVYKVYNKIGRWFAENRYADSVEKAYLNEIIQKLPQDAKVLDLGCGDGKPILEYFINHHVNVLGVDASEQMIELAKINFPSTSFLLKDMRELELVEKFDAIIAWHSFFHLPADDQPDMFRIFRQHLKPNGILLFTSGTERGEVWGMNGGENLFHASLDTTEYQTLLQSNQFKVLKHKINDPDCGGANVWMAQYKPR</sequence>
<dbReference type="GO" id="GO:0008168">
    <property type="term" value="F:methyltransferase activity"/>
    <property type="evidence" value="ECO:0007669"/>
    <property type="project" value="UniProtKB-KW"/>
</dbReference>
<evidence type="ECO:0000256" key="1">
    <source>
        <dbReference type="ARBA" id="ARBA00022679"/>
    </source>
</evidence>
<dbReference type="EMBL" id="BAABBY010000008">
    <property type="protein sequence ID" value="GAA4209362.1"/>
    <property type="molecule type" value="Genomic_DNA"/>
</dbReference>
<name>A0ABP8BL40_9SPHI</name>
<protein>
    <submittedName>
        <fullName evidence="3">Class I SAM-dependent methyltransferase</fullName>
    </submittedName>
</protein>
<proteinExistence type="predicted"/>
<dbReference type="Gene3D" id="3.40.50.150">
    <property type="entry name" value="Vaccinia Virus protein VP39"/>
    <property type="match status" value="1"/>
</dbReference>
<dbReference type="SUPFAM" id="SSF53335">
    <property type="entry name" value="S-adenosyl-L-methionine-dependent methyltransferases"/>
    <property type="match status" value="1"/>
</dbReference>
<keyword evidence="4" id="KW-1185">Reference proteome</keyword>
<dbReference type="Pfam" id="PF13649">
    <property type="entry name" value="Methyltransf_25"/>
    <property type="match status" value="1"/>
</dbReference>
<dbReference type="CDD" id="cd02440">
    <property type="entry name" value="AdoMet_MTases"/>
    <property type="match status" value="1"/>
</dbReference>
<accession>A0ABP8BL40</accession>
<keyword evidence="1" id="KW-0808">Transferase</keyword>
<dbReference type="InterPro" id="IPR041698">
    <property type="entry name" value="Methyltransf_25"/>
</dbReference>
<reference evidence="4" key="1">
    <citation type="journal article" date="2019" name="Int. J. Syst. Evol. Microbiol.">
        <title>The Global Catalogue of Microorganisms (GCM) 10K type strain sequencing project: providing services to taxonomists for standard genome sequencing and annotation.</title>
        <authorList>
            <consortium name="The Broad Institute Genomics Platform"/>
            <consortium name="The Broad Institute Genome Sequencing Center for Infectious Disease"/>
            <person name="Wu L."/>
            <person name="Ma J."/>
        </authorList>
    </citation>
    <scope>NUCLEOTIDE SEQUENCE [LARGE SCALE GENOMIC DNA]</scope>
    <source>
        <strain evidence="4">JCM 17626</strain>
    </source>
</reference>
<feature type="domain" description="Methyltransferase" evidence="2">
    <location>
        <begin position="50"/>
        <end position="140"/>
    </location>
</feature>
<dbReference type="InterPro" id="IPR029063">
    <property type="entry name" value="SAM-dependent_MTases_sf"/>
</dbReference>
<dbReference type="GO" id="GO:0032259">
    <property type="term" value="P:methylation"/>
    <property type="evidence" value="ECO:0007669"/>
    <property type="project" value="UniProtKB-KW"/>
</dbReference>